<dbReference type="HOGENOM" id="CLU_2148586_0_0_1"/>
<dbReference type="EMBL" id="DS812273">
    <property type="protein sequence ID" value="EEC11214.1"/>
    <property type="molecule type" value="Genomic_DNA"/>
</dbReference>
<accession>B7PX92</accession>
<dbReference type="OrthoDB" id="8183030at2759"/>
<dbReference type="VEuPathDB" id="VectorBase:ISCW008772"/>
<dbReference type="Proteomes" id="UP000001555">
    <property type="component" value="Unassembled WGS sequence"/>
</dbReference>
<dbReference type="VEuPathDB" id="VectorBase:ISCI008772"/>
<name>B7PX92_IXOSC</name>
<dbReference type="AlphaFoldDB" id="B7PX92"/>
<protein>
    <submittedName>
        <fullName evidence="1 2">Uncharacterized protein</fullName>
    </submittedName>
</protein>
<evidence type="ECO:0000313" key="2">
    <source>
        <dbReference type="EnsemblMetazoa" id="ISCW008772-PA"/>
    </source>
</evidence>
<reference evidence="1 3" key="1">
    <citation type="submission" date="2008-03" db="EMBL/GenBank/DDBJ databases">
        <title>Annotation of Ixodes scapularis.</title>
        <authorList>
            <consortium name="Ixodes scapularis Genome Project Consortium"/>
            <person name="Caler E."/>
            <person name="Hannick L.I."/>
            <person name="Bidwell S."/>
            <person name="Joardar V."/>
            <person name="Thiagarajan M."/>
            <person name="Amedeo P."/>
            <person name="Galinsky K.J."/>
            <person name="Schobel S."/>
            <person name="Inman J."/>
            <person name="Hostetler J."/>
            <person name="Miller J."/>
            <person name="Hammond M."/>
            <person name="Megy K."/>
            <person name="Lawson D."/>
            <person name="Kodira C."/>
            <person name="Sutton G."/>
            <person name="Meyer J."/>
            <person name="Hill C.A."/>
            <person name="Birren B."/>
            <person name="Nene V."/>
            <person name="Collins F."/>
            <person name="Alarcon-Chaidez F."/>
            <person name="Wikel S."/>
            <person name="Strausberg R."/>
        </authorList>
    </citation>
    <scope>NUCLEOTIDE SEQUENCE [LARGE SCALE GENOMIC DNA]</scope>
    <source>
        <strain evidence="3">Wikel</strain>
        <strain evidence="1">Wikel colony</strain>
    </source>
</reference>
<organism>
    <name type="scientific">Ixodes scapularis</name>
    <name type="common">Black-legged tick</name>
    <name type="synonym">Deer tick</name>
    <dbReference type="NCBI Taxonomy" id="6945"/>
    <lineage>
        <taxon>Eukaryota</taxon>
        <taxon>Metazoa</taxon>
        <taxon>Ecdysozoa</taxon>
        <taxon>Arthropoda</taxon>
        <taxon>Chelicerata</taxon>
        <taxon>Arachnida</taxon>
        <taxon>Acari</taxon>
        <taxon>Parasitiformes</taxon>
        <taxon>Ixodida</taxon>
        <taxon>Ixodoidea</taxon>
        <taxon>Ixodidae</taxon>
        <taxon>Ixodinae</taxon>
        <taxon>Ixodes</taxon>
    </lineage>
</organism>
<proteinExistence type="predicted"/>
<sequence>MNEEQSGATAGLLGQPGCASSAPLGSVIVQGVPAAAMAIDATVPGKRLCLLGLRSLTAGAGVSLLAVGTRCPPAWLANFVNTDVTPCGRVAHRWSQMSVWNAGAGTVMRFRV</sequence>
<dbReference type="EnsemblMetazoa" id="ISCW008772-RA">
    <property type="protein sequence ID" value="ISCW008772-PA"/>
    <property type="gene ID" value="ISCW008772"/>
</dbReference>
<keyword evidence="3" id="KW-1185">Reference proteome</keyword>
<dbReference type="InParanoid" id="B7PX92"/>
<evidence type="ECO:0000313" key="1">
    <source>
        <dbReference type="EMBL" id="EEC11214.1"/>
    </source>
</evidence>
<dbReference type="PaxDb" id="6945-B7PX92"/>
<evidence type="ECO:0000313" key="3">
    <source>
        <dbReference type="Proteomes" id="UP000001555"/>
    </source>
</evidence>
<reference evidence="2" key="2">
    <citation type="submission" date="2020-05" db="UniProtKB">
        <authorList>
            <consortium name="EnsemblMetazoa"/>
        </authorList>
    </citation>
    <scope>IDENTIFICATION</scope>
    <source>
        <strain evidence="2">wikel</strain>
    </source>
</reference>
<dbReference type="EMBL" id="ABJB010807537">
    <property type="status" value="NOT_ANNOTATED_CDS"/>
    <property type="molecule type" value="Genomic_DNA"/>
</dbReference>
<dbReference type="VEuPathDB" id="VectorBase:ISCP_024352"/>
<gene>
    <name evidence="1" type="ORF">IscW_ISCW008772</name>
</gene>